<dbReference type="InterPro" id="IPR015914">
    <property type="entry name" value="PAPs_N"/>
</dbReference>
<reference evidence="5 6" key="1">
    <citation type="submission" date="2018-09" db="EMBL/GenBank/DDBJ databases">
        <title>Complete genome sequence of Euzebya sp. DY32-46 isolated from seawater of Pacific Ocean.</title>
        <authorList>
            <person name="Xu L."/>
            <person name="Wu Y.-H."/>
            <person name="Xu X.-W."/>
        </authorList>
    </citation>
    <scope>NUCLEOTIDE SEQUENCE [LARGE SCALE GENOMIC DNA]</scope>
    <source>
        <strain evidence="5 6">DY32-46</strain>
    </source>
</reference>
<evidence type="ECO:0000313" key="5">
    <source>
        <dbReference type="EMBL" id="AXV09233.1"/>
    </source>
</evidence>
<evidence type="ECO:0000256" key="1">
    <source>
        <dbReference type="ARBA" id="ARBA00022729"/>
    </source>
</evidence>
<accession>A0A346Y436</accession>
<sequence length="556" mass="59849">MRRSATVGLLTASGPFLWRQLAHAQEAPVEQVHAQFGADAATQAAFSWMTPAAVATPFLQLGEQRLPATTIQYEGYPGYFHHVRVDDLLPSTDYGYAIGHGDTIRREGFSYRTGPAPGTPFTFTAFADQGTDFLGGDLTQVQDFDPTTLQTIAKGADQQPPFQATRNRDLAYSFDPAFHLVGGDTSYANGNQDVWDEWFRGYEQYAASRPVMPAIGNHEIEVQGVGVSGFGTGDSWGPLGYDAYRHRFALPANGDREWEGCWYRFRYGSVEFISLDNNDVNTEVTANIGYSEGRQEAWAAEALRAAHEDETCDFIIVMMHQAAFSTGLHGSDQGVRDAWFELFATYDVDLVLQGHDHQYERTHMMVRDEVALAAEGDYVTDIGTMYVVCGNGGAVQRPQNPLPNEFPWQAAKSVFTVGTVKVDVVPDTGSGTKRLVLGEYSVTTGGPVEEGIVIERTRQAATQPAPTPTPATTPTATPTPTPAPTTGDGGGSTTGQSQIGQPSTTTVLPATGGPAGIGMVGVSALGAAAATTAWVRGRKDEEVQELRGQRGAAEEE</sequence>
<dbReference type="SUPFAM" id="SSF49363">
    <property type="entry name" value="Purple acid phosphatase, N-terminal domain"/>
    <property type="match status" value="1"/>
</dbReference>
<name>A0A346Y436_9ACTN</name>
<dbReference type="Proteomes" id="UP000264006">
    <property type="component" value="Chromosome"/>
</dbReference>
<dbReference type="PANTHER" id="PTHR22953">
    <property type="entry name" value="ACID PHOSPHATASE RELATED"/>
    <property type="match status" value="1"/>
</dbReference>
<dbReference type="KEGG" id="euz:DVS28_a4572"/>
<dbReference type="GO" id="GO:0046872">
    <property type="term" value="F:metal ion binding"/>
    <property type="evidence" value="ECO:0007669"/>
    <property type="project" value="InterPro"/>
</dbReference>
<organism evidence="5 6">
    <name type="scientific">Euzebya pacifica</name>
    <dbReference type="NCBI Taxonomy" id="1608957"/>
    <lineage>
        <taxon>Bacteria</taxon>
        <taxon>Bacillati</taxon>
        <taxon>Actinomycetota</taxon>
        <taxon>Nitriliruptoria</taxon>
        <taxon>Euzebyales</taxon>
    </lineage>
</organism>
<dbReference type="GO" id="GO:0003993">
    <property type="term" value="F:acid phosphatase activity"/>
    <property type="evidence" value="ECO:0007669"/>
    <property type="project" value="InterPro"/>
</dbReference>
<feature type="compositionally biased region" description="Pro residues" evidence="2">
    <location>
        <begin position="465"/>
        <end position="483"/>
    </location>
</feature>
<feature type="domain" description="Calcineurin-like phosphoesterase" evidence="3">
    <location>
        <begin position="175"/>
        <end position="359"/>
    </location>
</feature>
<dbReference type="Pfam" id="PF00149">
    <property type="entry name" value="Metallophos"/>
    <property type="match status" value="1"/>
</dbReference>
<feature type="compositionally biased region" description="Low complexity" evidence="2">
    <location>
        <begin position="494"/>
        <end position="506"/>
    </location>
</feature>
<dbReference type="AlphaFoldDB" id="A0A346Y436"/>
<evidence type="ECO:0000259" key="3">
    <source>
        <dbReference type="Pfam" id="PF00149"/>
    </source>
</evidence>
<evidence type="ECO:0000256" key="2">
    <source>
        <dbReference type="SAM" id="MobiDB-lite"/>
    </source>
</evidence>
<dbReference type="Gene3D" id="3.60.21.10">
    <property type="match status" value="1"/>
</dbReference>
<feature type="region of interest" description="Disordered" evidence="2">
    <location>
        <begin position="459"/>
        <end position="512"/>
    </location>
</feature>
<dbReference type="Pfam" id="PF16656">
    <property type="entry name" value="Pur_ac_phosph_N"/>
    <property type="match status" value="1"/>
</dbReference>
<feature type="domain" description="Purple acid phosphatase N-terminal" evidence="4">
    <location>
        <begin position="30"/>
        <end position="112"/>
    </location>
</feature>
<dbReference type="InterPro" id="IPR039331">
    <property type="entry name" value="PAPs-like"/>
</dbReference>
<dbReference type="EMBL" id="CP031165">
    <property type="protein sequence ID" value="AXV09233.1"/>
    <property type="molecule type" value="Genomic_DNA"/>
</dbReference>
<protein>
    <submittedName>
        <fullName evidence="5">Purple acid phosphatase</fullName>
    </submittedName>
</protein>
<dbReference type="SUPFAM" id="SSF56300">
    <property type="entry name" value="Metallo-dependent phosphatases"/>
    <property type="match status" value="1"/>
</dbReference>
<proteinExistence type="predicted"/>
<dbReference type="InterPro" id="IPR029052">
    <property type="entry name" value="Metallo-depent_PP-like"/>
</dbReference>
<dbReference type="Gene3D" id="2.60.40.380">
    <property type="entry name" value="Purple acid phosphatase-like, N-terminal"/>
    <property type="match status" value="1"/>
</dbReference>
<gene>
    <name evidence="5" type="ORF">DVS28_a4572</name>
</gene>
<evidence type="ECO:0000259" key="4">
    <source>
        <dbReference type="Pfam" id="PF16656"/>
    </source>
</evidence>
<dbReference type="InterPro" id="IPR008963">
    <property type="entry name" value="Purple_acid_Pase-like_N"/>
</dbReference>
<keyword evidence="1" id="KW-0732">Signal</keyword>
<dbReference type="PANTHER" id="PTHR22953:SF153">
    <property type="entry name" value="PURPLE ACID PHOSPHATASE"/>
    <property type="match status" value="1"/>
</dbReference>
<evidence type="ECO:0000313" key="6">
    <source>
        <dbReference type="Proteomes" id="UP000264006"/>
    </source>
</evidence>
<keyword evidence="6" id="KW-1185">Reference proteome</keyword>
<dbReference type="InterPro" id="IPR004843">
    <property type="entry name" value="Calcineurin-like_PHP"/>
</dbReference>